<dbReference type="AlphaFoldDB" id="A0A9P0ZNE8"/>
<dbReference type="PANTHER" id="PTHR11697:SF230">
    <property type="entry name" value="ZINC FINGER, MYM DOMAIN CONTAINING 1"/>
    <property type="match status" value="1"/>
</dbReference>
<protein>
    <recommendedName>
        <fullName evidence="3">DUF4371 domain-containing protein</fullName>
    </recommendedName>
</protein>
<dbReference type="Proteomes" id="UP001152484">
    <property type="component" value="Unassembled WGS sequence"/>
</dbReference>
<reference evidence="1" key="1">
    <citation type="submission" date="2022-07" db="EMBL/GenBank/DDBJ databases">
        <authorList>
            <person name="Macas J."/>
            <person name="Novak P."/>
            <person name="Neumann P."/>
        </authorList>
    </citation>
    <scope>NUCLEOTIDE SEQUENCE</scope>
</reference>
<evidence type="ECO:0008006" key="3">
    <source>
        <dbReference type="Google" id="ProtNLM"/>
    </source>
</evidence>
<gene>
    <name evidence="1" type="ORF">CEURO_LOCUS17318</name>
</gene>
<sequence>MEENKQAHYVHCFAHRLQLVIVFSLKNNGIVGSFFDHLVMIVNVVGASCKRKDDLLQKHYENVVGRIEHGEVSIGKGKNKEKSLVRSGDTRWVSHYKTIIRVVDMWDAVIEVLEAIFDDGVDQKSKSTSSSLIEKMATCEFVFIAHFLLQLLGKTNVLSKELQQKNQNIRNVVDLVKAVKVDLESYRNDYGWGLLVEEVTTFCSSHGIDVPNMKDVK</sequence>
<proteinExistence type="predicted"/>
<evidence type="ECO:0000313" key="1">
    <source>
        <dbReference type="EMBL" id="CAH9106516.1"/>
    </source>
</evidence>
<keyword evidence="2" id="KW-1185">Reference proteome</keyword>
<evidence type="ECO:0000313" key="2">
    <source>
        <dbReference type="Proteomes" id="UP001152484"/>
    </source>
</evidence>
<dbReference type="PANTHER" id="PTHR11697">
    <property type="entry name" value="GENERAL TRANSCRIPTION FACTOR 2-RELATED ZINC FINGER PROTEIN"/>
    <property type="match status" value="1"/>
</dbReference>
<dbReference type="OrthoDB" id="6621980at2759"/>
<comment type="caution">
    <text evidence="1">The sequence shown here is derived from an EMBL/GenBank/DDBJ whole genome shotgun (WGS) entry which is preliminary data.</text>
</comment>
<dbReference type="InterPro" id="IPR012337">
    <property type="entry name" value="RNaseH-like_sf"/>
</dbReference>
<dbReference type="SUPFAM" id="SSF53098">
    <property type="entry name" value="Ribonuclease H-like"/>
    <property type="match status" value="1"/>
</dbReference>
<accession>A0A9P0ZNE8</accession>
<name>A0A9P0ZNE8_CUSEU</name>
<dbReference type="EMBL" id="CAMAPE010000050">
    <property type="protein sequence ID" value="CAH9106516.1"/>
    <property type="molecule type" value="Genomic_DNA"/>
</dbReference>
<dbReference type="InterPro" id="IPR055298">
    <property type="entry name" value="AtLOH3-like"/>
</dbReference>
<organism evidence="1 2">
    <name type="scientific">Cuscuta europaea</name>
    <name type="common">European dodder</name>
    <dbReference type="NCBI Taxonomy" id="41803"/>
    <lineage>
        <taxon>Eukaryota</taxon>
        <taxon>Viridiplantae</taxon>
        <taxon>Streptophyta</taxon>
        <taxon>Embryophyta</taxon>
        <taxon>Tracheophyta</taxon>
        <taxon>Spermatophyta</taxon>
        <taxon>Magnoliopsida</taxon>
        <taxon>eudicotyledons</taxon>
        <taxon>Gunneridae</taxon>
        <taxon>Pentapetalae</taxon>
        <taxon>asterids</taxon>
        <taxon>lamiids</taxon>
        <taxon>Solanales</taxon>
        <taxon>Convolvulaceae</taxon>
        <taxon>Cuscuteae</taxon>
        <taxon>Cuscuta</taxon>
        <taxon>Cuscuta subgen. Cuscuta</taxon>
    </lineage>
</organism>